<dbReference type="GO" id="GO:0004659">
    <property type="term" value="F:prenyltransferase activity"/>
    <property type="evidence" value="ECO:0007669"/>
    <property type="project" value="InterPro"/>
</dbReference>
<dbReference type="InterPro" id="IPR008949">
    <property type="entry name" value="Isoprenoid_synthase_dom_sf"/>
</dbReference>
<dbReference type="AlphaFoldDB" id="A0A3S1DS58"/>
<dbReference type="PROSITE" id="PS00723">
    <property type="entry name" value="POLYPRENYL_SYNTHASE_1"/>
    <property type="match status" value="1"/>
</dbReference>
<evidence type="ECO:0000256" key="2">
    <source>
        <dbReference type="ARBA" id="ARBA00006706"/>
    </source>
</evidence>
<dbReference type="PANTHER" id="PTHR12001">
    <property type="entry name" value="GERANYLGERANYL PYROPHOSPHATE SYNTHASE"/>
    <property type="match status" value="1"/>
</dbReference>
<evidence type="ECO:0000256" key="3">
    <source>
        <dbReference type="ARBA" id="ARBA00022679"/>
    </source>
</evidence>
<dbReference type="Proteomes" id="UP000281028">
    <property type="component" value="Unassembled WGS sequence"/>
</dbReference>
<dbReference type="CDD" id="cd00685">
    <property type="entry name" value="Trans_IPPS_HT"/>
    <property type="match status" value="1"/>
</dbReference>
<keyword evidence="3 6" id="KW-0808">Transferase</keyword>
<organism evidence="7 8">
    <name type="scientific">Chitinophaga solisilvae</name>
    <dbReference type="NCBI Taxonomy" id="1233460"/>
    <lineage>
        <taxon>Bacteria</taxon>
        <taxon>Pseudomonadati</taxon>
        <taxon>Bacteroidota</taxon>
        <taxon>Chitinophagia</taxon>
        <taxon>Chitinophagales</taxon>
        <taxon>Chitinophagaceae</taxon>
        <taxon>Chitinophaga</taxon>
    </lineage>
</organism>
<dbReference type="SUPFAM" id="SSF48576">
    <property type="entry name" value="Terpenoid synthases"/>
    <property type="match status" value="1"/>
</dbReference>
<comment type="cofactor">
    <cofactor evidence="1">
        <name>Mg(2+)</name>
        <dbReference type="ChEBI" id="CHEBI:18420"/>
    </cofactor>
</comment>
<dbReference type="GO" id="GO:0008299">
    <property type="term" value="P:isoprenoid biosynthetic process"/>
    <property type="evidence" value="ECO:0007669"/>
    <property type="project" value="InterPro"/>
</dbReference>
<dbReference type="PROSITE" id="PS00444">
    <property type="entry name" value="POLYPRENYL_SYNTHASE_2"/>
    <property type="match status" value="1"/>
</dbReference>
<reference evidence="7" key="1">
    <citation type="submission" date="2020-05" db="EMBL/GenBank/DDBJ databases">
        <title>Chitinophaga laudate sp. nov., isolated from a tropical peat swamp.</title>
        <authorList>
            <person name="Goh C.B.S."/>
            <person name="Lee M.S."/>
            <person name="Parimannan S."/>
            <person name="Pasbakhsh P."/>
            <person name="Yule C.M."/>
            <person name="Rajandas H."/>
            <person name="Loke S."/>
            <person name="Croft L."/>
            <person name="Tan J.B.L."/>
        </authorList>
    </citation>
    <scope>NUCLEOTIDE SEQUENCE</scope>
    <source>
        <strain evidence="7">Mgbs1</strain>
    </source>
</reference>
<keyword evidence="4" id="KW-0479">Metal-binding</keyword>
<dbReference type="InterPro" id="IPR000092">
    <property type="entry name" value="Polyprenyl_synt"/>
</dbReference>
<dbReference type="SFLD" id="SFLDG01017">
    <property type="entry name" value="Polyprenyl_Transferase_Like"/>
    <property type="match status" value="1"/>
</dbReference>
<dbReference type="OrthoDB" id="9805316at2"/>
<evidence type="ECO:0000256" key="4">
    <source>
        <dbReference type="ARBA" id="ARBA00022723"/>
    </source>
</evidence>
<evidence type="ECO:0000256" key="1">
    <source>
        <dbReference type="ARBA" id="ARBA00001946"/>
    </source>
</evidence>
<name>A0A3S1DS58_9BACT</name>
<dbReference type="SFLD" id="SFLDS00005">
    <property type="entry name" value="Isoprenoid_Synthase_Type_I"/>
    <property type="match status" value="1"/>
</dbReference>
<keyword evidence="5" id="KW-0460">Magnesium</keyword>
<evidence type="ECO:0000256" key="5">
    <source>
        <dbReference type="ARBA" id="ARBA00022842"/>
    </source>
</evidence>
<keyword evidence="8" id="KW-1185">Reference proteome</keyword>
<evidence type="ECO:0000313" key="8">
    <source>
        <dbReference type="Proteomes" id="UP000281028"/>
    </source>
</evidence>
<dbReference type="Gene3D" id="1.10.600.10">
    <property type="entry name" value="Farnesyl Diphosphate Synthase"/>
    <property type="match status" value="1"/>
</dbReference>
<proteinExistence type="inferred from homology"/>
<protein>
    <submittedName>
        <fullName evidence="7">Polyprenyl synthetase family protein</fullName>
    </submittedName>
</protein>
<gene>
    <name evidence="7" type="ORF">ECE50_009305</name>
</gene>
<comment type="similarity">
    <text evidence="2 6">Belongs to the FPP/GGPP synthase family.</text>
</comment>
<dbReference type="InterPro" id="IPR033749">
    <property type="entry name" value="Polyprenyl_synt_CS"/>
</dbReference>
<accession>A0A3S1DS58</accession>
<dbReference type="GO" id="GO:0046872">
    <property type="term" value="F:metal ion binding"/>
    <property type="evidence" value="ECO:0007669"/>
    <property type="project" value="UniProtKB-KW"/>
</dbReference>
<dbReference type="EMBL" id="RIAR02000001">
    <property type="protein sequence ID" value="NSL87026.1"/>
    <property type="molecule type" value="Genomic_DNA"/>
</dbReference>
<evidence type="ECO:0000256" key="6">
    <source>
        <dbReference type="RuleBase" id="RU004466"/>
    </source>
</evidence>
<evidence type="ECO:0000313" key="7">
    <source>
        <dbReference type="EMBL" id="NSL87026.1"/>
    </source>
</evidence>
<sequence>MNSLNDLIARYFSWCNRIEYPEEPRRLYDASRYFLESGGKKIRPILCLLGNDLFGEMSYDSFHAGYAIDLFHNSSLVHDDIIDHAPLRRGRPAIHIKYSLPTAILTGDIFIAYAFAHLNNVREQYRHQIHTQFSRVIIEVCEGQQMDFDLERRELQHVSYQEYLKMITLKTAALMGASIRIGAVIGGADSQEQAYLYEFGKNLGIAFQIYDDYLDAFGEPSETGKQPGGDILENKKTALLIKTWEAGSTSQKKALKNAMSKNGFEKVSAVLELYRNTKVDIWATDKTSEYTQKAFYCLDMITGVTAERKAGLIELTNQLLGRRC</sequence>
<dbReference type="PANTHER" id="PTHR12001:SF85">
    <property type="entry name" value="SHORT CHAIN ISOPRENYL DIPHOSPHATE SYNTHASE"/>
    <property type="match status" value="1"/>
</dbReference>
<comment type="caution">
    <text evidence="7">The sequence shown here is derived from an EMBL/GenBank/DDBJ whole genome shotgun (WGS) entry which is preliminary data.</text>
</comment>
<dbReference type="Pfam" id="PF00348">
    <property type="entry name" value="polyprenyl_synt"/>
    <property type="match status" value="1"/>
</dbReference>